<dbReference type="Proteomes" id="UP000254869">
    <property type="component" value="Unassembled WGS sequence"/>
</dbReference>
<protein>
    <submittedName>
        <fullName evidence="1">Uncharacterized protein</fullName>
    </submittedName>
</protein>
<name>A0A370I885_9NOCA</name>
<dbReference type="AlphaFoldDB" id="A0A370I885"/>
<comment type="caution">
    <text evidence="1">The sequence shown here is derived from an EMBL/GenBank/DDBJ whole genome shotgun (WGS) entry which is preliminary data.</text>
</comment>
<sequence length="62" mass="7409">MSACLHWLMTSNTTDARLITVEDAWVEDEWTFVVVYRYQHFDGCLALRRSTYNRVDDNGIHW</sequence>
<reference evidence="1 2" key="1">
    <citation type="submission" date="2018-07" db="EMBL/GenBank/DDBJ databases">
        <title>Genomic Encyclopedia of Type Strains, Phase IV (KMG-IV): sequencing the most valuable type-strain genomes for metagenomic binning, comparative biology and taxonomic classification.</title>
        <authorList>
            <person name="Goeker M."/>
        </authorList>
    </citation>
    <scope>NUCLEOTIDE SEQUENCE [LARGE SCALE GENOMIC DNA]</scope>
    <source>
        <strain evidence="1 2">DSM 44290</strain>
    </source>
</reference>
<keyword evidence="2" id="KW-1185">Reference proteome</keyword>
<evidence type="ECO:0000313" key="2">
    <source>
        <dbReference type="Proteomes" id="UP000254869"/>
    </source>
</evidence>
<evidence type="ECO:0000313" key="1">
    <source>
        <dbReference type="EMBL" id="RDI66945.1"/>
    </source>
</evidence>
<gene>
    <name evidence="1" type="ORF">DFR76_10316</name>
</gene>
<proteinExistence type="predicted"/>
<dbReference type="EMBL" id="QQBC01000003">
    <property type="protein sequence ID" value="RDI66945.1"/>
    <property type="molecule type" value="Genomic_DNA"/>
</dbReference>
<organism evidence="1 2">
    <name type="scientific">Nocardia pseudobrasiliensis</name>
    <dbReference type="NCBI Taxonomy" id="45979"/>
    <lineage>
        <taxon>Bacteria</taxon>
        <taxon>Bacillati</taxon>
        <taxon>Actinomycetota</taxon>
        <taxon>Actinomycetes</taxon>
        <taxon>Mycobacteriales</taxon>
        <taxon>Nocardiaceae</taxon>
        <taxon>Nocardia</taxon>
    </lineage>
</organism>
<accession>A0A370I885</accession>